<dbReference type="AlphaFoldDB" id="A0A3M6VAK3"/>
<reference evidence="1 2" key="1">
    <citation type="submission" date="2018-06" db="EMBL/GenBank/DDBJ databases">
        <title>Comparative genomics of downy mildews reveals potential adaptations to biotrophy.</title>
        <authorList>
            <person name="Fletcher K."/>
            <person name="Klosterman S.J."/>
            <person name="Derevnina L."/>
            <person name="Martin F."/>
            <person name="Koike S."/>
            <person name="Reyes Chin-Wo S."/>
            <person name="Mou B."/>
            <person name="Michelmore R."/>
        </authorList>
    </citation>
    <scope>NUCLEOTIDE SEQUENCE [LARGE SCALE GENOMIC DNA]</scope>
    <source>
        <strain evidence="1 2">R14</strain>
    </source>
</reference>
<proteinExistence type="predicted"/>
<gene>
    <name evidence="1" type="ORF">DD238_005869</name>
</gene>
<sequence>MVRAASGNRRDSARKVGARLVELVGRVQGGTSVRLATTDSPVASLGLEVPHRLVAMRLVVEVLIVASVSVVVDE</sequence>
<accession>A0A3M6VAK3</accession>
<comment type="caution">
    <text evidence="1">The sequence shown here is derived from an EMBL/GenBank/DDBJ whole genome shotgun (WGS) entry which is preliminary data.</text>
</comment>
<organism evidence="1 2">
    <name type="scientific">Peronospora effusa</name>
    <dbReference type="NCBI Taxonomy" id="542832"/>
    <lineage>
        <taxon>Eukaryota</taxon>
        <taxon>Sar</taxon>
        <taxon>Stramenopiles</taxon>
        <taxon>Oomycota</taxon>
        <taxon>Peronosporomycetes</taxon>
        <taxon>Peronosporales</taxon>
        <taxon>Peronosporaceae</taxon>
        <taxon>Peronospora</taxon>
    </lineage>
</organism>
<keyword evidence="2" id="KW-1185">Reference proteome</keyword>
<dbReference type="EMBL" id="QLLG01000344">
    <property type="protein sequence ID" value="RMX64048.1"/>
    <property type="molecule type" value="Genomic_DNA"/>
</dbReference>
<evidence type="ECO:0000313" key="2">
    <source>
        <dbReference type="Proteomes" id="UP000282087"/>
    </source>
</evidence>
<protein>
    <submittedName>
        <fullName evidence="1">Uncharacterized protein</fullName>
    </submittedName>
</protein>
<name>A0A3M6VAK3_9STRA</name>
<dbReference type="Proteomes" id="UP000282087">
    <property type="component" value="Unassembled WGS sequence"/>
</dbReference>
<evidence type="ECO:0000313" key="1">
    <source>
        <dbReference type="EMBL" id="RMX64048.1"/>
    </source>
</evidence>